<dbReference type="PANTHER" id="PTHR11054:SF0">
    <property type="entry name" value="6-PHOSPHOGLUCONOLACTONASE"/>
    <property type="match status" value="1"/>
</dbReference>
<dbReference type="AlphaFoldDB" id="A0A7K6B619"/>
<sequence>SALAALVAEAAAAAAAASGRFSLGLSGGSLVGLLARDLPAAVASNGAAAAPSSWLLAFCDERLVPREDPESTAGSYQV</sequence>
<dbReference type="GO" id="GO:0005975">
    <property type="term" value="P:carbohydrate metabolic process"/>
    <property type="evidence" value="ECO:0007669"/>
    <property type="project" value="InterPro"/>
</dbReference>
<feature type="domain" description="Glucosamine/galactosamine-6-phosphate isomerase" evidence="1">
    <location>
        <begin position="2"/>
        <end position="76"/>
    </location>
</feature>
<evidence type="ECO:0000313" key="2">
    <source>
        <dbReference type="EMBL" id="NWU97758.1"/>
    </source>
</evidence>
<dbReference type="Proteomes" id="UP000544127">
    <property type="component" value="Unassembled WGS sequence"/>
</dbReference>
<dbReference type="SUPFAM" id="SSF100950">
    <property type="entry name" value="NagB/RpiA/CoA transferase-like"/>
    <property type="match status" value="1"/>
</dbReference>
<evidence type="ECO:0000259" key="1">
    <source>
        <dbReference type="Pfam" id="PF01182"/>
    </source>
</evidence>
<comment type="caution">
    <text evidence="2">The sequence shown here is derived from an EMBL/GenBank/DDBJ whole genome shotgun (WGS) entry which is preliminary data.</text>
</comment>
<accession>A0A7K6B619</accession>
<feature type="non-terminal residue" evidence="2">
    <location>
        <position position="1"/>
    </location>
</feature>
<protein>
    <submittedName>
        <fullName evidence="2">6PGL phosphogluconolactonase</fullName>
    </submittedName>
</protein>
<dbReference type="InterPro" id="IPR006148">
    <property type="entry name" value="Glc/Gal-6P_isomerase"/>
</dbReference>
<dbReference type="Gene3D" id="3.40.50.1360">
    <property type="match status" value="1"/>
</dbReference>
<reference evidence="2 3" key="1">
    <citation type="submission" date="2019-09" db="EMBL/GenBank/DDBJ databases">
        <title>Bird 10,000 Genomes (B10K) Project - Family phase.</title>
        <authorList>
            <person name="Zhang G."/>
        </authorList>
    </citation>
    <scope>NUCLEOTIDE SEQUENCE [LARGE SCALE GENOMIC DNA]</scope>
    <source>
        <strain evidence="2">B10K-DU-012-37</strain>
    </source>
</reference>
<organism evidence="2 3">
    <name type="scientific">Upupa epops</name>
    <name type="common">Eurasian hoopoe</name>
    <dbReference type="NCBI Taxonomy" id="57439"/>
    <lineage>
        <taxon>Eukaryota</taxon>
        <taxon>Metazoa</taxon>
        <taxon>Chordata</taxon>
        <taxon>Craniata</taxon>
        <taxon>Vertebrata</taxon>
        <taxon>Euteleostomi</taxon>
        <taxon>Archelosauria</taxon>
        <taxon>Archosauria</taxon>
        <taxon>Dinosauria</taxon>
        <taxon>Saurischia</taxon>
        <taxon>Theropoda</taxon>
        <taxon>Coelurosauria</taxon>
        <taxon>Aves</taxon>
        <taxon>Neognathae</taxon>
        <taxon>Neoaves</taxon>
        <taxon>Telluraves</taxon>
        <taxon>Coraciimorphae</taxon>
        <taxon>Bucerotiformes</taxon>
        <taxon>Upupidae</taxon>
        <taxon>Upupa</taxon>
    </lineage>
</organism>
<evidence type="ECO:0000313" key="3">
    <source>
        <dbReference type="Proteomes" id="UP000544127"/>
    </source>
</evidence>
<gene>
    <name evidence="2" type="primary">Pgls_1</name>
    <name evidence="2" type="ORF">UPUEPO_R15118</name>
</gene>
<dbReference type="InterPro" id="IPR037171">
    <property type="entry name" value="NagB/RpiA_transferase-like"/>
</dbReference>
<keyword evidence="3" id="KW-1185">Reference proteome</keyword>
<dbReference type="Pfam" id="PF01182">
    <property type="entry name" value="Glucosamine_iso"/>
    <property type="match status" value="1"/>
</dbReference>
<dbReference type="EMBL" id="VZRI01009730">
    <property type="protein sequence ID" value="NWU97758.1"/>
    <property type="molecule type" value="Genomic_DNA"/>
</dbReference>
<feature type="non-terminal residue" evidence="2">
    <location>
        <position position="78"/>
    </location>
</feature>
<name>A0A7K6B619_UPUEP</name>
<dbReference type="InterPro" id="IPR039104">
    <property type="entry name" value="6PGL"/>
</dbReference>
<dbReference type="PANTHER" id="PTHR11054">
    <property type="entry name" value="6-PHOSPHOGLUCONOLACTONASE"/>
    <property type="match status" value="1"/>
</dbReference>
<proteinExistence type="predicted"/>